<evidence type="ECO:0000313" key="3">
    <source>
        <dbReference type="Proteomes" id="UP000677082"/>
    </source>
</evidence>
<protein>
    <submittedName>
        <fullName evidence="2">Uncharacterized protein</fullName>
    </submittedName>
</protein>
<feature type="region of interest" description="Disordered" evidence="1">
    <location>
        <begin position="208"/>
        <end position="227"/>
    </location>
</feature>
<comment type="caution">
    <text evidence="2">The sequence shown here is derived from an EMBL/GenBank/DDBJ whole genome shotgun (WGS) entry which is preliminary data.</text>
</comment>
<reference evidence="2 3" key="1">
    <citation type="submission" date="2021-03" db="EMBL/GenBank/DDBJ databases">
        <title>Whole genome shotgun sequence of Actinoplanes toevensis NBRC 105298.</title>
        <authorList>
            <person name="Komaki H."/>
            <person name="Tamura T."/>
        </authorList>
    </citation>
    <scope>NUCLEOTIDE SEQUENCE [LARGE SCALE GENOMIC DNA]</scope>
    <source>
        <strain evidence="2 3">NBRC 105298</strain>
    </source>
</reference>
<dbReference type="Proteomes" id="UP000677082">
    <property type="component" value="Unassembled WGS sequence"/>
</dbReference>
<feature type="compositionally biased region" description="Basic residues" evidence="1">
    <location>
        <begin position="190"/>
        <end position="202"/>
    </location>
</feature>
<feature type="region of interest" description="Disordered" evidence="1">
    <location>
        <begin position="157"/>
        <end position="202"/>
    </location>
</feature>
<gene>
    <name evidence="2" type="ORF">Ato02nite_019020</name>
</gene>
<dbReference type="AlphaFoldDB" id="A0A919W181"/>
<name>A0A919W181_9ACTN</name>
<dbReference type="RefSeq" id="WP_213006057.1">
    <property type="nucleotide sequence ID" value="NZ_BOQN01000023.1"/>
</dbReference>
<evidence type="ECO:0000256" key="1">
    <source>
        <dbReference type="SAM" id="MobiDB-lite"/>
    </source>
</evidence>
<evidence type="ECO:0000313" key="2">
    <source>
        <dbReference type="EMBL" id="GIM90109.1"/>
    </source>
</evidence>
<dbReference type="EMBL" id="BOQN01000023">
    <property type="protein sequence ID" value="GIM90109.1"/>
    <property type="molecule type" value="Genomic_DNA"/>
</dbReference>
<proteinExistence type="predicted"/>
<organism evidence="2 3">
    <name type="scientific">Paractinoplanes toevensis</name>
    <dbReference type="NCBI Taxonomy" id="571911"/>
    <lineage>
        <taxon>Bacteria</taxon>
        <taxon>Bacillati</taxon>
        <taxon>Actinomycetota</taxon>
        <taxon>Actinomycetes</taxon>
        <taxon>Micromonosporales</taxon>
        <taxon>Micromonosporaceae</taxon>
        <taxon>Paractinoplanes</taxon>
    </lineage>
</organism>
<accession>A0A919W181</accession>
<sequence>MLFFDTVHAITEYLVAAVVPAASRTLVVHRLTQAPVLLVVLDEHRATAGLRLRRTLQIPLPHGTASRHPLALLLRDTAEALSRHGASHPILQAVHTLRAAGDRASVGDRALTWAARYTDIDVSTGLPQQVVRIDGVDVDGRSYQLSLAPGETCPVAHLNDRPDPHESSQPPGCRHLPLRSPASPAPACRHERHRPRAHPACRRIRIPRRRATAAAAHRRAAPAIPHR</sequence>
<keyword evidence="3" id="KW-1185">Reference proteome</keyword>